<reference evidence="15" key="1">
    <citation type="journal article" date="2010" name="Science">
        <title>The genome of the Western clawed frog Xenopus tropicalis.</title>
        <authorList>
            <person name="Hellsten U."/>
            <person name="Harland R.M."/>
            <person name="Gilchrist M.J."/>
            <person name="Hendrix D."/>
            <person name="Jurka J."/>
            <person name="Kapitonov V."/>
            <person name="Ovcharenko I."/>
            <person name="Putnam N.H."/>
            <person name="Shu S."/>
            <person name="Taher L."/>
            <person name="Blitz I.L."/>
            <person name="Blumberg B."/>
            <person name="Dichmann D.S."/>
            <person name="Dubchak I."/>
            <person name="Amaya E."/>
            <person name="Detter J.C."/>
            <person name="Fletcher R."/>
            <person name="Gerhard D.S."/>
            <person name="Goodstein D."/>
            <person name="Graves T."/>
            <person name="Grigoriev I.V."/>
            <person name="Grimwood J."/>
            <person name="Kawashima T."/>
            <person name="Lindquist E."/>
            <person name="Lucas S.M."/>
            <person name="Mead P.E."/>
            <person name="Mitros T."/>
            <person name="Ogino H."/>
            <person name="Ohta Y."/>
            <person name="Poliakov A.V."/>
            <person name="Pollet N."/>
            <person name="Robert J."/>
            <person name="Salamov A."/>
            <person name="Sater A.K."/>
            <person name="Schmutz J."/>
            <person name="Terry A."/>
            <person name="Vize P.D."/>
            <person name="Warren W.C."/>
            <person name="Wells D."/>
            <person name="Wills A."/>
            <person name="Wilson R.K."/>
            <person name="Zimmerman L.B."/>
            <person name="Zorn A.M."/>
            <person name="Grainger R."/>
            <person name="Grammer T."/>
            <person name="Khokha M.K."/>
            <person name="Richardson P.M."/>
            <person name="Rokhsar D.S."/>
        </authorList>
    </citation>
    <scope>NUCLEOTIDE SEQUENCE [LARGE SCALE GENOMIC DNA]</scope>
    <source>
        <strain evidence="15">Nigerian</strain>
    </source>
</reference>
<feature type="transmembrane region" description="Helical" evidence="13">
    <location>
        <begin position="237"/>
        <end position="261"/>
    </location>
</feature>
<feature type="transmembrane region" description="Helical" evidence="13">
    <location>
        <begin position="98"/>
        <end position="120"/>
    </location>
</feature>
<evidence type="ECO:0000256" key="4">
    <source>
        <dbReference type="ARBA" id="ARBA00022606"/>
    </source>
</evidence>
<dbReference type="InterPro" id="IPR000276">
    <property type="entry name" value="GPCR_Rhodpsn"/>
</dbReference>
<dbReference type="InterPro" id="IPR000725">
    <property type="entry name" value="Olfact_rcpt"/>
</dbReference>
<gene>
    <name evidence="18" type="primary">or5ar33</name>
    <name evidence="15 17" type="synonym">LOC100485541</name>
</gene>
<name>A0A803JKF5_XENTR</name>
<dbReference type="CDD" id="cd13954">
    <property type="entry name" value="7tmA_OR"/>
    <property type="match status" value="1"/>
</dbReference>
<dbReference type="GO" id="GO:0005886">
    <property type="term" value="C:plasma membrane"/>
    <property type="evidence" value="ECO:0007669"/>
    <property type="project" value="UniProtKB-SubCell"/>
</dbReference>
<comment type="similarity">
    <text evidence="2 12">Belongs to the G-protein coupled receptor 1 family.</text>
</comment>
<comment type="subcellular location">
    <subcellularLocation>
        <location evidence="1 13">Cell membrane</location>
        <topology evidence="1 13">Multi-pass membrane protein</topology>
    </subcellularLocation>
</comment>
<evidence type="ECO:0000256" key="8">
    <source>
        <dbReference type="ARBA" id="ARBA00023040"/>
    </source>
</evidence>
<dbReference type="FunFam" id="1.20.1070.10:FF:000015">
    <property type="entry name" value="Olfactory receptor"/>
    <property type="match status" value="1"/>
</dbReference>
<dbReference type="SUPFAM" id="SSF81321">
    <property type="entry name" value="Family A G protein-coupled receptor-like"/>
    <property type="match status" value="1"/>
</dbReference>
<dbReference type="GeneTree" id="ENSGT01140000282524"/>
<protein>
    <recommendedName>
        <fullName evidence="13">Olfactory receptor</fullName>
    </recommendedName>
</protein>
<reference evidence="15" key="2">
    <citation type="submission" date="2021-03" db="UniProtKB">
        <authorList>
            <consortium name="Ensembl"/>
        </authorList>
    </citation>
    <scope>IDENTIFICATION</scope>
</reference>
<dbReference type="FunFam" id="1.10.1220.70:FF:000001">
    <property type="entry name" value="Olfactory receptor"/>
    <property type="match status" value="1"/>
</dbReference>
<feature type="transmembrane region" description="Helical" evidence="13">
    <location>
        <begin position="25"/>
        <end position="48"/>
    </location>
</feature>
<accession>A0A803JKF5</accession>
<dbReference type="GO" id="GO:0004984">
    <property type="term" value="F:olfactory receptor activity"/>
    <property type="evidence" value="ECO:0000318"/>
    <property type="project" value="GO_Central"/>
</dbReference>
<keyword evidence="16" id="KW-1185">Reference proteome</keyword>
<dbReference type="RefSeq" id="XP_002939212.2">
    <property type="nucleotide sequence ID" value="XM_002939166.2"/>
</dbReference>
<dbReference type="GO" id="GO:0005549">
    <property type="term" value="F:odorant binding"/>
    <property type="evidence" value="ECO:0000318"/>
    <property type="project" value="GO_Central"/>
</dbReference>
<dbReference type="PROSITE" id="PS50262">
    <property type="entry name" value="G_PROTEIN_RECEP_F1_2"/>
    <property type="match status" value="1"/>
</dbReference>
<dbReference type="AlphaFoldDB" id="A0A803JKF5"/>
<organism evidence="15">
    <name type="scientific">Xenopus tropicalis</name>
    <name type="common">Western clawed frog</name>
    <name type="synonym">Silurana tropicalis</name>
    <dbReference type="NCBI Taxonomy" id="8364"/>
    <lineage>
        <taxon>Eukaryota</taxon>
        <taxon>Metazoa</taxon>
        <taxon>Chordata</taxon>
        <taxon>Craniata</taxon>
        <taxon>Vertebrata</taxon>
        <taxon>Euteleostomi</taxon>
        <taxon>Amphibia</taxon>
        <taxon>Batrachia</taxon>
        <taxon>Anura</taxon>
        <taxon>Pipoidea</taxon>
        <taxon>Pipidae</taxon>
        <taxon>Xenopodinae</taxon>
        <taxon>Xenopus</taxon>
        <taxon>Silurana</taxon>
    </lineage>
</organism>
<keyword evidence="4 13" id="KW-0716">Sensory transduction</keyword>
<evidence type="ECO:0000256" key="7">
    <source>
        <dbReference type="ARBA" id="ARBA00022989"/>
    </source>
</evidence>
<dbReference type="Ensembl" id="ENSXETT00000112315">
    <property type="protein sequence ID" value="ENSXETP00000108395"/>
    <property type="gene ID" value="ENSXETG00000048466"/>
</dbReference>
<dbReference type="Gene3D" id="1.20.1070.10">
    <property type="entry name" value="Rhodopsin 7-helix transmembrane proteins"/>
    <property type="match status" value="1"/>
</dbReference>
<dbReference type="AGR" id="Xenbase:XB-GENE-29077867"/>
<proteinExistence type="inferred from homology"/>
<dbReference type="OrthoDB" id="9444182at2759"/>
<reference evidence="17" key="3">
    <citation type="submission" date="2025-04" db="UniProtKB">
        <authorList>
            <consortium name="RefSeq"/>
        </authorList>
    </citation>
    <scope>IDENTIFICATION</scope>
    <source>
        <strain evidence="17">Nigerian</strain>
        <tissue evidence="17">Liver and blood</tissue>
    </source>
</reference>
<evidence type="ECO:0000259" key="14">
    <source>
        <dbReference type="PROSITE" id="PS50262"/>
    </source>
</evidence>
<feature type="transmembrane region" description="Helical" evidence="13">
    <location>
        <begin position="204"/>
        <end position="225"/>
    </location>
</feature>
<keyword evidence="6 13" id="KW-0552">Olfaction</keyword>
<dbReference type="Pfam" id="PF13853">
    <property type="entry name" value="7tm_4"/>
    <property type="match status" value="1"/>
</dbReference>
<keyword evidence="8 12" id="KW-0297">G-protein coupled receptor</keyword>
<evidence type="ECO:0000256" key="9">
    <source>
        <dbReference type="ARBA" id="ARBA00023136"/>
    </source>
</evidence>
<evidence type="ECO:0000313" key="16">
    <source>
        <dbReference type="Proteomes" id="UP000008143"/>
    </source>
</evidence>
<keyword evidence="7 13" id="KW-1133">Transmembrane helix</keyword>
<dbReference type="PANTHER" id="PTHR26453">
    <property type="entry name" value="OLFACTORY RECEPTOR"/>
    <property type="match status" value="1"/>
</dbReference>
<keyword evidence="10 12" id="KW-0675">Receptor</keyword>
<dbReference type="KEGG" id="xtr:100485541"/>
<keyword evidence="11 12" id="KW-0807">Transducer</keyword>
<evidence type="ECO:0000313" key="17">
    <source>
        <dbReference type="RefSeq" id="XP_002939212.2"/>
    </source>
</evidence>
<feature type="transmembrane region" description="Helical" evidence="13">
    <location>
        <begin position="60"/>
        <end position="78"/>
    </location>
</feature>
<evidence type="ECO:0000256" key="5">
    <source>
        <dbReference type="ARBA" id="ARBA00022692"/>
    </source>
</evidence>
<feature type="domain" description="G-protein coupled receptors family 1 profile" evidence="14">
    <location>
        <begin position="41"/>
        <end position="290"/>
    </location>
</feature>
<feature type="transmembrane region" description="Helical" evidence="13">
    <location>
        <begin position="273"/>
        <end position="292"/>
    </location>
</feature>
<feature type="transmembrane region" description="Helical" evidence="13">
    <location>
        <begin position="141"/>
        <end position="162"/>
    </location>
</feature>
<evidence type="ECO:0000256" key="6">
    <source>
        <dbReference type="ARBA" id="ARBA00022725"/>
    </source>
</evidence>
<dbReference type="InterPro" id="IPR017452">
    <property type="entry name" value="GPCR_Rhodpsn_7TM"/>
</dbReference>
<evidence type="ECO:0000256" key="3">
    <source>
        <dbReference type="ARBA" id="ARBA00022475"/>
    </source>
</evidence>
<keyword evidence="5 12" id="KW-0812">Transmembrane</keyword>
<evidence type="ECO:0000256" key="11">
    <source>
        <dbReference type="ARBA" id="ARBA00023224"/>
    </source>
</evidence>
<evidence type="ECO:0000313" key="18">
    <source>
        <dbReference type="Xenbase" id="XB-GENE-29077867"/>
    </source>
</evidence>
<evidence type="ECO:0000256" key="12">
    <source>
        <dbReference type="RuleBase" id="RU000688"/>
    </source>
</evidence>
<keyword evidence="9 13" id="KW-0472">Membrane</keyword>
<sequence length="311" mass="35087">MEQHNATSVDTFILLGFSHIPHLRLFLICIFSYLYVFTLLWNSLIILLIINDSQLHTPMYFFLANLSFIDVISPSITMPKMITDLVSKKGVIPYRSCIAQLCLLLTCVATESNVLSIMAFDRYVAICKPLQYTKIMSYKMCSKLAVGSWLIGSFFSIMLSLLTNSLDFCGPNEINHFFCDILPLFSLACSDITLSVTLLYASDIINGIINFVVILSSYVSIANAIKKIKSQEGRKKAILTCSSHIMVVCMYYGTTIVTYLHTIKSYSESKDRTAAIIYTTVTPLLNPLIYSLRNNDVKKALKKVFSNRYPK</sequence>
<dbReference type="Xenbase" id="XB-GENE-29077867">
    <property type="gene designation" value="or5ar33"/>
</dbReference>
<dbReference type="PROSITE" id="PS00237">
    <property type="entry name" value="G_PROTEIN_RECEP_F1_1"/>
    <property type="match status" value="1"/>
</dbReference>
<evidence type="ECO:0000313" key="15">
    <source>
        <dbReference type="Ensembl" id="ENSXETP00000108395"/>
    </source>
</evidence>
<evidence type="ECO:0000256" key="13">
    <source>
        <dbReference type="RuleBase" id="RU363047"/>
    </source>
</evidence>
<dbReference type="PRINTS" id="PR00237">
    <property type="entry name" value="GPCRRHODOPSN"/>
</dbReference>
<dbReference type="OMA" id="HIMVVCM"/>
<dbReference type="Proteomes" id="UP000008143">
    <property type="component" value="Chromosome 9"/>
</dbReference>
<dbReference type="GO" id="GO:0004930">
    <property type="term" value="F:G protein-coupled receptor activity"/>
    <property type="evidence" value="ECO:0007669"/>
    <property type="project" value="UniProtKB-KW"/>
</dbReference>
<evidence type="ECO:0000256" key="10">
    <source>
        <dbReference type="ARBA" id="ARBA00023170"/>
    </source>
</evidence>
<evidence type="ECO:0000256" key="1">
    <source>
        <dbReference type="ARBA" id="ARBA00004651"/>
    </source>
</evidence>
<dbReference type="PRINTS" id="PR00245">
    <property type="entry name" value="OLFACTORYR"/>
</dbReference>
<keyword evidence="3 13" id="KW-1003">Cell membrane</keyword>
<evidence type="ECO:0000256" key="2">
    <source>
        <dbReference type="ARBA" id="ARBA00010663"/>
    </source>
</evidence>